<name>A0A0N0IXD8_CHRID</name>
<evidence type="ECO:0000259" key="3">
    <source>
        <dbReference type="Pfam" id="PF00501"/>
    </source>
</evidence>
<dbReference type="SUPFAM" id="SSF56801">
    <property type="entry name" value="Acetyl-CoA synthetase-like"/>
    <property type="match status" value="1"/>
</dbReference>
<proteinExistence type="predicted"/>
<dbReference type="PRINTS" id="PR00154">
    <property type="entry name" value="AMPBINDING"/>
</dbReference>
<reference evidence="4 5" key="1">
    <citation type="journal article" date="2015" name="Genom Data">
        <title>Draft genome sequence of a multidrug-resistant Chryseobacterium indologenes isolate from Malaysia.</title>
        <authorList>
            <person name="Yu C.Y."/>
            <person name="Ang G.Y."/>
            <person name="Cheng H.J."/>
            <person name="Cheong Y.M."/>
            <person name="Yin W.F."/>
            <person name="Chan K.G."/>
        </authorList>
    </citation>
    <scope>NUCLEOTIDE SEQUENCE [LARGE SCALE GENOMIC DNA]</scope>
    <source>
        <strain evidence="4 5">CI_885</strain>
    </source>
</reference>
<evidence type="ECO:0000256" key="2">
    <source>
        <dbReference type="ARBA" id="ARBA00022840"/>
    </source>
</evidence>
<evidence type="ECO:0000313" key="4">
    <source>
        <dbReference type="EMBL" id="KPE52191.1"/>
    </source>
</evidence>
<dbReference type="Pfam" id="PF00501">
    <property type="entry name" value="AMP-binding"/>
    <property type="match status" value="1"/>
</dbReference>
<dbReference type="Gene3D" id="3.40.50.12780">
    <property type="entry name" value="N-terminal domain of ligase-like"/>
    <property type="match status" value="2"/>
</dbReference>
<dbReference type="PANTHER" id="PTHR43272:SF33">
    <property type="entry name" value="AMP-BINDING DOMAIN-CONTAINING PROTEIN-RELATED"/>
    <property type="match status" value="1"/>
</dbReference>
<protein>
    <submittedName>
        <fullName evidence="4">AMP-dependent synthetase</fullName>
    </submittedName>
</protein>
<dbReference type="EMBL" id="LJOD01000002">
    <property type="protein sequence ID" value="KPE52191.1"/>
    <property type="molecule type" value="Genomic_DNA"/>
</dbReference>
<dbReference type="PANTHER" id="PTHR43272">
    <property type="entry name" value="LONG-CHAIN-FATTY-ACID--COA LIGASE"/>
    <property type="match status" value="1"/>
</dbReference>
<evidence type="ECO:0000256" key="1">
    <source>
        <dbReference type="ARBA" id="ARBA00022741"/>
    </source>
</evidence>
<dbReference type="AlphaFoldDB" id="A0A0N0IXD8"/>
<comment type="caution">
    <text evidence="4">The sequence shown here is derived from an EMBL/GenBank/DDBJ whole genome shotgun (WGS) entry which is preliminary data.</text>
</comment>
<evidence type="ECO:0000313" key="5">
    <source>
        <dbReference type="Proteomes" id="UP000037953"/>
    </source>
</evidence>
<dbReference type="InterPro" id="IPR042099">
    <property type="entry name" value="ANL_N_sf"/>
</dbReference>
<reference evidence="5" key="2">
    <citation type="submission" date="2015-09" db="EMBL/GenBank/DDBJ databases">
        <title>Draft genome sequence of a multidrug-resistant Chryseobacterium indologenes isolate from Malaysia.</title>
        <authorList>
            <person name="Yu C.Y."/>
            <person name="Ang G.Y."/>
            <person name="Chan K.-G."/>
        </authorList>
    </citation>
    <scope>NUCLEOTIDE SEQUENCE [LARGE SCALE GENOMIC DNA]</scope>
    <source>
        <strain evidence="5">CI_885</strain>
    </source>
</reference>
<sequence>MTIKRLFDIPHYALENFPKTDMFVTKYQGEWKKTSTQEFINEGNKISRGLLKLGIKPGDKIALITTNSRTEWAIMDFGLSQIGVVSVPVYPSISPEDYEFIFNNAEIQYCFVSDKELLNKVMKVKHNIPTLQGIFTFDTVSGAANWREILDLGEDDSTQIEVEDLSNAINAEDLATIIYTSGTTGRPKGVMLTHHNIVSNVLGSVPRIPKKKSLDYKDTKVLSFLPICHIFERMLFYLFQYNGFSVYFAESIDKMGENVKEVKPHYMSVVPRLVEKVYDKIYNTGSSAGGLKSKIFFWALNLISKKKEVSKPSGLQQIIADKLVFSKWREGLGGEIITLVSGSAALSTRLNLMFQNAGIPILEGYGLTETSPVISVNSVNKMKIGTVGPPLDNLQVKIQEDGEITVKGPSVFKGYFKNEEMTKEAFTDDGFFKTGDIGHIDSEGFLQITDRKKEMFKTSGGKYIAPQTIENLAKASKFIEQIMVVGDGEKMPCALVQPDFEFAKNWAMRNNLNIGSTPAEIAKSPELKARIEKEIDGINEHLGNWEKIKKIELTPEVWGIDGGLLTPTLKLKRKAIKEKFIDLYNKMYEHHE</sequence>
<feature type="domain" description="AMP-dependent synthetase/ligase" evidence="3">
    <location>
        <begin position="16"/>
        <end position="416"/>
    </location>
</feature>
<dbReference type="PATRIC" id="fig|253.9.peg.2246"/>
<keyword evidence="1" id="KW-0547">Nucleotide-binding</keyword>
<accession>A0A0N0IXD8</accession>
<keyword evidence="2" id="KW-0067">ATP-binding</keyword>
<dbReference type="InterPro" id="IPR020459">
    <property type="entry name" value="AMP-binding"/>
</dbReference>
<dbReference type="GO" id="GO:0005524">
    <property type="term" value="F:ATP binding"/>
    <property type="evidence" value="ECO:0007669"/>
    <property type="project" value="UniProtKB-KW"/>
</dbReference>
<gene>
    <name evidence="4" type="ORF">AOB46_04735</name>
</gene>
<dbReference type="CDD" id="cd05907">
    <property type="entry name" value="VL_LC_FACS_like"/>
    <property type="match status" value="1"/>
</dbReference>
<dbReference type="PROSITE" id="PS00455">
    <property type="entry name" value="AMP_BINDING"/>
    <property type="match status" value="1"/>
</dbReference>
<dbReference type="OrthoDB" id="9803968at2"/>
<dbReference type="RefSeq" id="WP_062696924.1">
    <property type="nucleotide sequence ID" value="NZ_LJOD01000002.1"/>
</dbReference>
<dbReference type="InterPro" id="IPR000873">
    <property type="entry name" value="AMP-dep_synth/lig_dom"/>
</dbReference>
<organism evidence="4 5">
    <name type="scientific">Chryseobacterium indologenes</name>
    <name type="common">Flavobacterium indologenes</name>
    <dbReference type="NCBI Taxonomy" id="253"/>
    <lineage>
        <taxon>Bacteria</taxon>
        <taxon>Pseudomonadati</taxon>
        <taxon>Bacteroidota</taxon>
        <taxon>Flavobacteriia</taxon>
        <taxon>Flavobacteriales</taxon>
        <taxon>Weeksellaceae</taxon>
        <taxon>Chryseobacterium group</taxon>
        <taxon>Chryseobacterium</taxon>
    </lineage>
</organism>
<dbReference type="GO" id="GO:0004467">
    <property type="term" value="F:long-chain fatty acid-CoA ligase activity"/>
    <property type="evidence" value="ECO:0007669"/>
    <property type="project" value="TreeGrafter"/>
</dbReference>
<dbReference type="Proteomes" id="UP000037953">
    <property type="component" value="Unassembled WGS sequence"/>
</dbReference>
<dbReference type="GO" id="GO:0016020">
    <property type="term" value="C:membrane"/>
    <property type="evidence" value="ECO:0007669"/>
    <property type="project" value="TreeGrafter"/>
</dbReference>
<dbReference type="InterPro" id="IPR020845">
    <property type="entry name" value="AMP-binding_CS"/>
</dbReference>